<dbReference type="EC" id="2.7.11.1" evidence="1"/>
<evidence type="ECO:0000256" key="4">
    <source>
        <dbReference type="ARBA" id="ARBA00022741"/>
    </source>
</evidence>
<name>A0A7W8QS09_9ACTN</name>
<keyword evidence="2" id="KW-0723">Serine/threonine-protein kinase</keyword>
<dbReference type="AlphaFoldDB" id="A0A7W8QS09"/>
<gene>
    <name evidence="10" type="ORF">HDA36_004625</name>
</gene>
<dbReference type="PANTHER" id="PTHR43289">
    <property type="entry name" value="MITOGEN-ACTIVATED PROTEIN KINASE KINASE KINASE 20-RELATED"/>
    <property type="match status" value="1"/>
</dbReference>
<feature type="region of interest" description="Disordered" evidence="8">
    <location>
        <begin position="268"/>
        <end position="427"/>
    </location>
</feature>
<dbReference type="PANTHER" id="PTHR43289:SF6">
    <property type="entry name" value="SERINE_THREONINE-PROTEIN KINASE NEKL-3"/>
    <property type="match status" value="1"/>
</dbReference>
<organism evidence="10 11">
    <name type="scientific">Nocardiopsis composta</name>
    <dbReference type="NCBI Taxonomy" id="157465"/>
    <lineage>
        <taxon>Bacteria</taxon>
        <taxon>Bacillati</taxon>
        <taxon>Actinomycetota</taxon>
        <taxon>Actinomycetes</taxon>
        <taxon>Streptosporangiales</taxon>
        <taxon>Nocardiopsidaceae</taxon>
        <taxon>Nocardiopsis</taxon>
    </lineage>
</organism>
<evidence type="ECO:0000313" key="11">
    <source>
        <dbReference type="Proteomes" id="UP000572635"/>
    </source>
</evidence>
<keyword evidence="11" id="KW-1185">Reference proteome</keyword>
<dbReference type="CDD" id="cd14014">
    <property type="entry name" value="STKc_PknB_like"/>
    <property type="match status" value="1"/>
</dbReference>
<evidence type="ECO:0000313" key="10">
    <source>
        <dbReference type="EMBL" id="MBB5434541.1"/>
    </source>
</evidence>
<dbReference type="InterPro" id="IPR008271">
    <property type="entry name" value="Ser/Thr_kinase_AS"/>
</dbReference>
<keyword evidence="4 7" id="KW-0547">Nucleotide-binding</keyword>
<dbReference type="InterPro" id="IPR017441">
    <property type="entry name" value="Protein_kinase_ATP_BS"/>
</dbReference>
<dbReference type="Pfam" id="PF00069">
    <property type="entry name" value="Pkinase"/>
    <property type="match status" value="1"/>
</dbReference>
<dbReference type="InterPro" id="IPR011009">
    <property type="entry name" value="Kinase-like_dom_sf"/>
</dbReference>
<comment type="caution">
    <text evidence="10">The sequence shown here is derived from an EMBL/GenBank/DDBJ whole genome shotgun (WGS) entry which is preliminary data.</text>
</comment>
<protein>
    <recommendedName>
        <fullName evidence="1">non-specific serine/threonine protein kinase</fullName>
        <ecNumber evidence="1">2.7.11.1</ecNumber>
    </recommendedName>
</protein>
<dbReference type="Proteomes" id="UP000572635">
    <property type="component" value="Unassembled WGS sequence"/>
</dbReference>
<dbReference type="PROSITE" id="PS00107">
    <property type="entry name" value="PROTEIN_KINASE_ATP"/>
    <property type="match status" value="1"/>
</dbReference>
<evidence type="ECO:0000259" key="9">
    <source>
        <dbReference type="PROSITE" id="PS50011"/>
    </source>
</evidence>
<feature type="compositionally biased region" description="Basic residues" evidence="8">
    <location>
        <begin position="361"/>
        <end position="372"/>
    </location>
</feature>
<dbReference type="Gene3D" id="1.10.510.10">
    <property type="entry name" value="Transferase(Phosphotransferase) domain 1"/>
    <property type="match status" value="1"/>
</dbReference>
<sequence>MSVDDGSRTIAGRYRLSGELGRGGMGAVWRAWDAALEREVAVKEVLLPPSLPDAQRAETRQRVLREARAAARIDHPAVVTVHDVFDHGGTPWVVMELLRGRSLEELLRAEGPLPPVRAARVARGLLEGLHEAGVVHRDIKPGNVMVLGGDRVVITDFGIATVEGGTAITRTGTLIGSPEYMPPERLESGDTTPAGDLWSAGATLQTALTGRSPFRRPTVTATITAVLTAPIPPAPQAGPLRPLLAALLRRDPGGRPGTAEALRMLAAASPAPAAPPRGEEEGAREGGGTARGSAAREGEGPGGAARRPVRGAEGKVPRRTAGAAEAAPRRRGGGPCVAPSPLRAEGTRHRTGPGGPSSAGRVRRTAARRHGGGSRASPAGRGEVAARRARCAAVRRPRDTGPAARPGAPAPPRPGHRAGLRGAGRSC</sequence>
<reference evidence="10 11" key="1">
    <citation type="submission" date="2020-08" db="EMBL/GenBank/DDBJ databases">
        <title>Sequencing the genomes of 1000 actinobacteria strains.</title>
        <authorList>
            <person name="Klenk H.-P."/>
        </authorList>
    </citation>
    <scope>NUCLEOTIDE SEQUENCE [LARGE SCALE GENOMIC DNA]</scope>
    <source>
        <strain evidence="10 11">DSM 44551</strain>
    </source>
</reference>
<evidence type="ECO:0000256" key="5">
    <source>
        <dbReference type="ARBA" id="ARBA00022777"/>
    </source>
</evidence>
<keyword evidence="5" id="KW-0418">Kinase</keyword>
<dbReference type="Gene3D" id="3.30.200.20">
    <property type="entry name" value="Phosphorylase Kinase, domain 1"/>
    <property type="match status" value="1"/>
</dbReference>
<dbReference type="PROSITE" id="PS00108">
    <property type="entry name" value="PROTEIN_KINASE_ST"/>
    <property type="match status" value="1"/>
</dbReference>
<evidence type="ECO:0000256" key="3">
    <source>
        <dbReference type="ARBA" id="ARBA00022679"/>
    </source>
</evidence>
<dbReference type="InterPro" id="IPR000719">
    <property type="entry name" value="Prot_kinase_dom"/>
</dbReference>
<dbReference type="GO" id="GO:0005524">
    <property type="term" value="F:ATP binding"/>
    <property type="evidence" value="ECO:0007669"/>
    <property type="project" value="UniProtKB-UniRule"/>
</dbReference>
<dbReference type="GO" id="GO:0004674">
    <property type="term" value="F:protein serine/threonine kinase activity"/>
    <property type="evidence" value="ECO:0007669"/>
    <property type="project" value="UniProtKB-KW"/>
</dbReference>
<dbReference type="SUPFAM" id="SSF56112">
    <property type="entry name" value="Protein kinase-like (PK-like)"/>
    <property type="match status" value="1"/>
</dbReference>
<dbReference type="EMBL" id="JACHDB010000001">
    <property type="protein sequence ID" value="MBB5434541.1"/>
    <property type="molecule type" value="Genomic_DNA"/>
</dbReference>
<dbReference type="PROSITE" id="PS50011">
    <property type="entry name" value="PROTEIN_KINASE_DOM"/>
    <property type="match status" value="1"/>
</dbReference>
<evidence type="ECO:0000256" key="8">
    <source>
        <dbReference type="SAM" id="MobiDB-lite"/>
    </source>
</evidence>
<evidence type="ECO:0000256" key="1">
    <source>
        <dbReference type="ARBA" id="ARBA00012513"/>
    </source>
</evidence>
<evidence type="ECO:0000256" key="2">
    <source>
        <dbReference type="ARBA" id="ARBA00022527"/>
    </source>
</evidence>
<accession>A0A7W8QS09</accession>
<evidence type="ECO:0000256" key="7">
    <source>
        <dbReference type="PROSITE-ProRule" id="PRU10141"/>
    </source>
</evidence>
<feature type="binding site" evidence="7">
    <location>
        <position position="43"/>
    </location>
    <ligand>
        <name>ATP</name>
        <dbReference type="ChEBI" id="CHEBI:30616"/>
    </ligand>
</feature>
<evidence type="ECO:0000256" key="6">
    <source>
        <dbReference type="ARBA" id="ARBA00022840"/>
    </source>
</evidence>
<dbReference type="SMART" id="SM00220">
    <property type="entry name" value="S_TKc"/>
    <property type="match status" value="1"/>
</dbReference>
<keyword evidence="6 7" id="KW-0067">ATP-binding</keyword>
<dbReference type="RefSeq" id="WP_184395235.1">
    <property type="nucleotide sequence ID" value="NZ_JACHDB010000001.1"/>
</dbReference>
<keyword evidence="3" id="KW-0808">Transferase</keyword>
<proteinExistence type="predicted"/>
<feature type="domain" description="Protein kinase" evidence="9">
    <location>
        <begin position="14"/>
        <end position="267"/>
    </location>
</feature>